<accession>A0ACC2KRR9</accession>
<organism evidence="1 2">
    <name type="scientific">Persea americana</name>
    <name type="common">Avocado</name>
    <dbReference type="NCBI Taxonomy" id="3435"/>
    <lineage>
        <taxon>Eukaryota</taxon>
        <taxon>Viridiplantae</taxon>
        <taxon>Streptophyta</taxon>
        <taxon>Embryophyta</taxon>
        <taxon>Tracheophyta</taxon>
        <taxon>Spermatophyta</taxon>
        <taxon>Magnoliopsida</taxon>
        <taxon>Magnoliidae</taxon>
        <taxon>Laurales</taxon>
        <taxon>Lauraceae</taxon>
        <taxon>Persea</taxon>
    </lineage>
</organism>
<keyword evidence="2" id="KW-1185">Reference proteome</keyword>
<proteinExistence type="predicted"/>
<protein>
    <submittedName>
        <fullName evidence="1">Uncharacterized protein</fullName>
    </submittedName>
</protein>
<evidence type="ECO:0000313" key="1">
    <source>
        <dbReference type="EMBL" id="KAJ8623851.1"/>
    </source>
</evidence>
<dbReference type="EMBL" id="CM056819">
    <property type="protein sequence ID" value="KAJ8623851.1"/>
    <property type="molecule type" value="Genomic_DNA"/>
</dbReference>
<gene>
    <name evidence="1" type="ORF">MRB53_032381</name>
</gene>
<sequence length="169" mass="19683">MLTTENSASQAISKMFCIYIWGSLGTYVVGSYSYLEGRFRALKGDFTRADVRLDISSLVSPKINLAFQKQIIAMILFRLDSRFSPLKEYPDYIHIITILFLVLQIIAMILFRLDSRFSPLKEYPAHLEDVAVGVSYWLWKLQSGKVLFWYILRRREAMIVIHFEVQLST</sequence>
<dbReference type="Proteomes" id="UP001234297">
    <property type="component" value="Chromosome 11"/>
</dbReference>
<evidence type="ECO:0000313" key="2">
    <source>
        <dbReference type="Proteomes" id="UP001234297"/>
    </source>
</evidence>
<name>A0ACC2KRR9_PERAE</name>
<reference evidence="1 2" key="1">
    <citation type="journal article" date="2022" name="Hortic Res">
        <title>A haplotype resolved chromosomal level avocado genome allows analysis of novel avocado genes.</title>
        <authorList>
            <person name="Nath O."/>
            <person name="Fletcher S.J."/>
            <person name="Hayward A."/>
            <person name="Shaw L.M."/>
            <person name="Masouleh A.K."/>
            <person name="Furtado A."/>
            <person name="Henry R.J."/>
            <person name="Mitter N."/>
        </authorList>
    </citation>
    <scope>NUCLEOTIDE SEQUENCE [LARGE SCALE GENOMIC DNA]</scope>
    <source>
        <strain evidence="2">cv. Hass</strain>
    </source>
</reference>
<comment type="caution">
    <text evidence="1">The sequence shown here is derived from an EMBL/GenBank/DDBJ whole genome shotgun (WGS) entry which is preliminary data.</text>
</comment>